<protein>
    <submittedName>
        <fullName evidence="1">Uncharacterized protein</fullName>
    </submittedName>
</protein>
<sequence length="104" mass="11342">MQLGMLQCVKVMRHILPYGRGLGACPGKRVGHKGGVFKIVSELSHLRIRSVHQIPAAILQSNHLPLRLCGRRGSYDGPEKTFFAGLLEAGFGAEPQPPRVTSQD</sequence>
<proteinExistence type="predicted"/>
<dbReference type="EMBL" id="VSSQ01003965">
    <property type="protein sequence ID" value="MPM23147.1"/>
    <property type="molecule type" value="Genomic_DNA"/>
</dbReference>
<reference evidence="1" key="1">
    <citation type="submission" date="2019-08" db="EMBL/GenBank/DDBJ databases">
        <authorList>
            <person name="Kucharzyk K."/>
            <person name="Murdoch R.W."/>
            <person name="Higgins S."/>
            <person name="Loffler F."/>
        </authorList>
    </citation>
    <scope>NUCLEOTIDE SEQUENCE</scope>
</reference>
<accession>A0A644Y4L8</accession>
<organism evidence="1">
    <name type="scientific">bioreactor metagenome</name>
    <dbReference type="NCBI Taxonomy" id="1076179"/>
    <lineage>
        <taxon>unclassified sequences</taxon>
        <taxon>metagenomes</taxon>
        <taxon>ecological metagenomes</taxon>
    </lineage>
</organism>
<comment type="caution">
    <text evidence="1">The sequence shown here is derived from an EMBL/GenBank/DDBJ whole genome shotgun (WGS) entry which is preliminary data.</text>
</comment>
<gene>
    <name evidence="1" type="ORF">SDC9_69611</name>
</gene>
<dbReference type="AlphaFoldDB" id="A0A644Y4L8"/>
<name>A0A644Y4L8_9ZZZZ</name>
<evidence type="ECO:0000313" key="1">
    <source>
        <dbReference type="EMBL" id="MPM23147.1"/>
    </source>
</evidence>